<evidence type="ECO:0000256" key="1">
    <source>
        <dbReference type="ARBA" id="ARBA00022737"/>
    </source>
</evidence>
<organism evidence="6 7">
    <name type="scientific">Heterodera schachtii</name>
    <name type="common">Sugarbeet cyst nematode worm</name>
    <name type="synonym">Tylenchus schachtii</name>
    <dbReference type="NCBI Taxonomy" id="97005"/>
    <lineage>
        <taxon>Eukaryota</taxon>
        <taxon>Metazoa</taxon>
        <taxon>Ecdysozoa</taxon>
        <taxon>Nematoda</taxon>
        <taxon>Chromadorea</taxon>
        <taxon>Rhabditida</taxon>
        <taxon>Tylenchina</taxon>
        <taxon>Tylenchomorpha</taxon>
        <taxon>Tylenchoidea</taxon>
        <taxon>Heteroderidae</taxon>
        <taxon>Heteroderinae</taxon>
        <taxon>Heterodera</taxon>
    </lineage>
</organism>
<feature type="domain" description="FF" evidence="5">
    <location>
        <begin position="951"/>
        <end position="1016"/>
    </location>
</feature>
<gene>
    <name evidence="6" type="ORF">niasHS_014786</name>
</gene>
<comment type="caution">
    <text evidence="6">The sequence shown here is derived from an EMBL/GenBank/DDBJ whole genome shotgun (WGS) entry which is preliminary data.</text>
</comment>
<feature type="domain" description="WW" evidence="4">
    <location>
        <begin position="299"/>
        <end position="332"/>
    </location>
</feature>
<feature type="compositionally biased region" description="Pro residues" evidence="3">
    <location>
        <begin position="76"/>
        <end position="86"/>
    </location>
</feature>
<feature type="region of interest" description="Disordered" evidence="3">
    <location>
        <begin position="750"/>
        <end position="813"/>
    </location>
</feature>
<dbReference type="SUPFAM" id="SSF81698">
    <property type="entry name" value="FF domain"/>
    <property type="match status" value="5"/>
</dbReference>
<dbReference type="PROSITE" id="PS51676">
    <property type="entry name" value="FF"/>
    <property type="match status" value="3"/>
</dbReference>
<dbReference type="EMBL" id="JBICCN010000309">
    <property type="protein sequence ID" value="KAL3079004.1"/>
    <property type="molecule type" value="Genomic_DNA"/>
</dbReference>
<dbReference type="PANTHER" id="PTHR15377">
    <property type="entry name" value="TRANSCRIPTION ELONGATION REGULATOR 1"/>
    <property type="match status" value="1"/>
</dbReference>
<feature type="compositionally biased region" description="Low complexity" evidence="3">
    <location>
        <begin position="523"/>
        <end position="540"/>
    </location>
</feature>
<dbReference type="Gene3D" id="2.20.70.10">
    <property type="match status" value="3"/>
</dbReference>
<feature type="compositionally biased region" description="Basic and acidic residues" evidence="3">
    <location>
        <begin position="25"/>
        <end position="34"/>
    </location>
</feature>
<sequence length="1037" mass="119382">MSEGIEAAQSSPAHEQIQQQSVADRQSEDNEHQPSDVPQAPQQLFDARLPFPPHQMRPGFHPRFPPFPPNGMGGPPMRPPFRPPPNFSQQPGGTQPDNFPPFFNSPAHRMGAPGGPAPPRGPPHMNMGGPRPPFPPNFGPPPGFRPPPGMAGPPMGMPHFPGAAHNQQPNGQPPPGGPNSHLQQPMGQAERLKKLAGIASDKELWIETKNSEGKSYFYHSGTRETVWDRPDSAKAVVMIQEELHKLVEQAQKDEKQGHPELVHPRMSFFSSSIVHYQQNGAFGGFPPFMMPGFPAGAPTNPNDAWQEFTSQDGRKYFFNFVTRENTWTKPKALIDREAAAKENGGLQTNVPPQFQAMAAMAAMGAASVTPVAGVGYAGFQSGGGAQGPLSGMSAGGKDKSRPVSSTAVAGTPWCVVWTGDNRVFFYNPSTRTSVWERPPELYNRPDVDLLVSKPPPSKEQKGAGKSKKRQKFESDDEEEEEEAVEEGDSDASETEQSPELQPTKKKSRKEKKAEKEREKLKLEQQQQQQLQQKQPKQPLPIQVEKPIDPAIQAELDAQKEREKVPLEERIKQFRQLLEDKKVSATSSWEKELSKIVFDQRYLLLSTVERKAAFEAYCRERAEIERAEKKKRAKEAKEGFLKLMEEAKLHGKSTFASFSTKWVKDARFKAVEKMRDREAYFKDYVEELYKKEKEEKRKEREKAKEEFKALLSEQNDLRRNSIWAIVKKRLDKEARYKNKHLDSETRQRLFEEHVKDCPEPTEEEEEEAKRLAAESLEASNGKRRSDHDGVENGEKRKRKEPLTAEEKALEERKREVAEELGEHLKERNREHERHKIYEHEQNFKALLVDLIKHTDISWHDGRKLMRKDNRYQNCELLEKDVKERLFKEHVRELERKRRDVFFQLLDEHQDITFTTRWHSAKKIIAEDERFGKLKMDDKKLEQDYREWMDRRRSQALDDFETLLRETKIITYKSKQMIAENEQHLKDILAVLENDKRYLILKDRPSERERILDDYLDSLDRKGQPPPPTRNEDPDRRRK</sequence>
<feature type="compositionally biased region" description="Acidic residues" evidence="3">
    <location>
        <begin position="474"/>
        <end position="493"/>
    </location>
</feature>
<name>A0ABD2IFP1_HETSC</name>
<protein>
    <recommendedName>
        <fullName evidence="8">Transcription elongation regulator 1</fullName>
    </recommendedName>
</protein>
<feature type="compositionally biased region" description="Polar residues" evidence="3">
    <location>
        <begin position="8"/>
        <end position="24"/>
    </location>
</feature>
<feature type="compositionally biased region" description="Polar residues" evidence="3">
    <location>
        <begin position="87"/>
        <end position="97"/>
    </location>
</feature>
<feature type="domain" description="WW" evidence="4">
    <location>
        <begin position="411"/>
        <end position="440"/>
    </location>
</feature>
<dbReference type="SMART" id="SM00456">
    <property type="entry name" value="WW"/>
    <property type="match status" value="3"/>
</dbReference>
<dbReference type="InterPro" id="IPR045148">
    <property type="entry name" value="TCRG1-like"/>
</dbReference>
<dbReference type="Pfam" id="PF23517">
    <property type="entry name" value="WW_TCERG1"/>
    <property type="match status" value="1"/>
</dbReference>
<feature type="domain" description="FF" evidence="5">
    <location>
        <begin position="566"/>
        <end position="619"/>
    </location>
</feature>
<feature type="compositionally biased region" description="Pro residues" evidence="3">
    <location>
        <begin position="130"/>
        <end position="151"/>
    </location>
</feature>
<dbReference type="InterPro" id="IPR036020">
    <property type="entry name" value="WW_dom_sf"/>
</dbReference>
<dbReference type="AlphaFoldDB" id="A0ABD2IFP1"/>
<feature type="region of interest" description="Disordered" evidence="3">
    <location>
        <begin position="445"/>
        <end position="541"/>
    </location>
</feature>
<dbReference type="SUPFAM" id="SSF51045">
    <property type="entry name" value="WW domain"/>
    <property type="match status" value="3"/>
</dbReference>
<feature type="region of interest" description="Disordered" evidence="3">
    <location>
        <begin position="1013"/>
        <end position="1037"/>
    </location>
</feature>
<dbReference type="PANTHER" id="PTHR15377:SF3">
    <property type="entry name" value="WW DOMAIN-CONTAINING PROTEIN"/>
    <property type="match status" value="1"/>
</dbReference>
<dbReference type="FunFam" id="2.20.70.10:FF:000049">
    <property type="entry name" value="Transcription elongation regulator 1-like"/>
    <property type="match status" value="1"/>
</dbReference>
<feature type="domain" description="FF" evidence="5">
    <location>
        <begin position="631"/>
        <end position="686"/>
    </location>
</feature>
<proteinExistence type="predicted"/>
<feature type="region of interest" description="Disordered" evidence="3">
    <location>
        <begin position="1"/>
        <end position="190"/>
    </location>
</feature>
<dbReference type="PROSITE" id="PS01159">
    <property type="entry name" value="WW_DOMAIN_1"/>
    <property type="match status" value="1"/>
</dbReference>
<dbReference type="Pfam" id="PF00397">
    <property type="entry name" value="WW"/>
    <property type="match status" value="1"/>
</dbReference>
<evidence type="ECO:0000259" key="5">
    <source>
        <dbReference type="PROSITE" id="PS51676"/>
    </source>
</evidence>
<keyword evidence="1" id="KW-0677">Repeat</keyword>
<accession>A0ABD2IFP1</accession>
<feature type="compositionally biased region" description="Basic and acidic residues" evidence="3">
    <location>
        <begin position="782"/>
        <end position="813"/>
    </location>
</feature>
<dbReference type="InterPro" id="IPR036517">
    <property type="entry name" value="FF_domain_sf"/>
</dbReference>
<keyword evidence="2" id="KW-0175">Coiled coil</keyword>
<evidence type="ECO:0000313" key="6">
    <source>
        <dbReference type="EMBL" id="KAL3079004.1"/>
    </source>
</evidence>
<dbReference type="Gene3D" id="1.10.10.440">
    <property type="entry name" value="FF domain"/>
    <property type="match status" value="6"/>
</dbReference>
<dbReference type="SMART" id="SM00441">
    <property type="entry name" value="FF"/>
    <property type="match status" value="6"/>
</dbReference>
<reference evidence="6 7" key="1">
    <citation type="submission" date="2024-10" db="EMBL/GenBank/DDBJ databases">
        <authorList>
            <person name="Kim D."/>
        </authorList>
    </citation>
    <scope>NUCLEOTIDE SEQUENCE [LARGE SCALE GENOMIC DNA]</scope>
    <source>
        <strain evidence="6">Taebaek</strain>
    </source>
</reference>
<feature type="compositionally biased region" description="Basic and acidic residues" evidence="3">
    <location>
        <begin position="511"/>
        <end position="522"/>
    </location>
</feature>
<feature type="compositionally biased region" description="Basic and acidic residues" evidence="3">
    <location>
        <begin position="1028"/>
        <end position="1037"/>
    </location>
</feature>
<dbReference type="InterPro" id="IPR057565">
    <property type="entry name" value="WW_TCRG1_3rd"/>
</dbReference>
<evidence type="ECO:0008006" key="8">
    <source>
        <dbReference type="Google" id="ProtNLM"/>
    </source>
</evidence>
<evidence type="ECO:0000313" key="7">
    <source>
        <dbReference type="Proteomes" id="UP001620645"/>
    </source>
</evidence>
<dbReference type="InterPro" id="IPR001202">
    <property type="entry name" value="WW_dom"/>
</dbReference>
<dbReference type="Proteomes" id="UP001620645">
    <property type="component" value="Unassembled WGS sequence"/>
</dbReference>
<evidence type="ECO:0000256" key="2">
    <source>
        <dbReference type="SAM" id="Coils"/>
    </source>
</evidence>
<keyword evidence="7" id="KW-1185">Reference proteome</keyword>
<evidence type="ECO:0000256" key="3">
    <source>
        <dbReference type="SAM" id="MobiDB-lite"/>
    </source>
</evidence>
<feature type="coiled-coil region" evidence="2">
    <location>
        <begin position="681"/>
        <end position="719"/>
    </location>
</feature>
<evidence type="ECO:0000259" key="4">
    <source>
        <dbReference type="PROSITE" id="PS50020"/>
    </source>
</evidence>
<dbReference type="CDD" id="cd00201">
    <property type="entry name" value="WW"/>
    <property type="match status" value="3"/>
</dbReference>
<dbReference type="InterPro" id="IPR002713">
    <property type="entry name" value="FF_domain"/>
</dbReference>
<dbReference type="Pfam" id="PF01846">
    <property type="entry name" value="FF"/>
    <property type="match status" value="6"/>
</dbReference>
<feature type="compositionally biased region" description="Low complexity" evidence="3">
    <location>
        <begin position="152"/>
        <end position="170"/>
    </location>
</feature>
<feature type="domain" description="WW" evidence="4">
    <location>
        <begin position="205"/>
        <end position="232"/>
    </location>
</feature>
<dbReference type="PROSITE" id="PS50020">
    <property type="entry name" value="WW_DOMAIN_2"/>
    <property type="match status" value="3"/>
</dbReference>